<evidence type="ECO:0000256" key="3">
    <source>
        <dbReference type="ARBA" id="ARBA00023295"/>
    </source>
</evidence>
<dbReference type="AlphaFoldDB" id="A0A165ZR76"/>
<dbReference type="PANTHER" id="PTHR31263:SF0">
    <property type="entry name" value="CELLULASE FAMILY PROTEIN (AFU_ORTHOLOGUE AFUA_5G14560)"/>
    <property type="match status" value="1"/>
</dbReference>
<evidence type="ECO:0000259" key="6">
    <source>
        <dbReference type="Pfam" id="PF00150"/>
    </source>
</evidence>
<evidence type="ECO:0000313" key="7">
    <source>
        <dbReference type="EMBL" id="KZV85139.1"/>
    </source>
</evidence>
<accession>A0A165ZR76</accession>
<gene>
    <name evidence="7" type="ORF">EXIGLDRAFT_654290</name>
</gene>
<dbReference type="InterPro" id="IPR018087">
    <property type="entry name" value="Glyco_hydro_5_CS"/>
</dbReference>
<dbReference type="Gene3D" id="3.20.20.80">
    <property type="entry name" value="Glycosidases"/>
    <property type="match status" value="1"/>
</dbReference>
<organism evidence="7 8">
    <name type="scientific">Exidia glandulosa HHB12029</name>
    <dbReference type="NCBI Taxonomy" id="1314781"/>
    <lineage>
        <taxon>Eukaryota</taxon>
        <taxon>Fungi</taxon>
        <taxon>Dikarya</taxon>
        <taxon>Basidiomycota</taxon>
        <taxon>Agaricomycotina</taxon>
        <taxon>Agaricomycetes</taxon>
        <taxon>Auriculariales</taxon>
        <taxon>Exidiaceae</taxon>
        <taxon>Exidia</taxon>
    </lineage>
</organism>
<proteinExistence type="inferred from homology"/>
<evidence type="ECO:0000256" key="1">
    <source>
        <dbReference type="ARBA" id="ARBA00005641"/>
    </source>
</evidence>
<dbReference type="PROSITE" id="PS00659">
    <property type="entry name" value="GLYCOSYL_HYDROL_F5"/>
    <property type="match status" value="1"/>
</dbReference>
<protein>
    <submittedName>
        <fullName evidence="7">Glycoside hydrolase</fullName>
    </submittedName>
</protein>
<dbReference type="EMBL" id="KV426198">
    <property type="protein sequence ID" value="KZV85139.1"/>
    <property type="molecule type" value="Genomic_DNA"/>
</dbReference>
<dbReference type="Proteomes" id="UP000077266">
    <property type="component" value="Unassembled WGS sequence"/>
</dbReference>
<evidence type="ECO:0000256" key="5">
    <source>
        <dbReference type="SAM" id="SignalP"/>
    </source>
</evidence>
<dbReference type="PANTHER" id="PTHR31263">
    <property type="entry name" value="CELLULASE FAMILY PROTEIN (AFU_ORTHOLOGUE AFUA_5G14560)"/>
    <property type="match status" value="1"/>
</dbReference>
<evidence type="ECO:0000313" key="8">
    <source>
        <dbReference type="Proteomes" id="UP000077266"/>
    </source>
</evidence>
<name>A0A165ZR76_EXIGL</name>
<keyword evidence="3 4" id="KW-0326">Glycosidase</keyword>
<dbReference type="GO" id="GO:0004553">
    <property type="term" value="F:hydrolase activity, hydrolyzing O-glycosyl compounds"/>
    <property type="evidence" value="ECO:0007669"/>
    <property type="project" value="InterPro"/>
</dbReference>
<dbReference type="GO" id="GO:0000272">
    <property type="term" value="P:polysaccharide catabolic process"/>
    <property type="evidence" value="ECO:0007669"/>
    <property type="project" value="InterPro"/>
</dbReference>
<dbReference type="Pfam" id="PF00150">
    <property type="entry name" value="Cellulase"/>
    <property type="match status" value="1"/>
</dbReference>
<feature type="signal peptide" evidence="5">
    <location>
        <begin position="1"/>
        <end position="22"/>
    </location>
</feature>
<dbReference type="InterPro" id="IPR017853">
    <property type="entry name" value="GH"/>
</dbReference>
<dbReference type="OrthoDB" id="442731at2759"/>
<keyword evidence="2 4" id="KW-0378">Hydrolase</keyword>
<keyword evidence="5" id="KW-0732">Signal</keyword>
<comment type="similarity">
    <text evidence="1 4">Belongs to the glycosyl hydrolase 5 (cellulase A) family.</text>
</comment>
<dbReference type="InterPro" id="IPR001547">
    <property type="entry name" value="Glyco_hydro_5"/>
</dbReference>
<feature type="chain" id="PRO_5007870180" evidence="5">
    <location>
        <begin position="23"/>
        <end position="623"/>
    </location>
</feature>
<evidence type="ECO:0000256" key="4">
    <source>
        <dbReference type="RuleBase" id="RU361153"/>
    </source>
</evidence>
<dbReference type="STRING" id="1314781.A0A165ZR76"/>
<dbReference type="SUPFAM" id="SSF51445">
    <property type="entry name" value="(Trans)glycosidases"/>
    <property type="match status" value="1"/>
</dbReference>
<reference evidence="7 8" key="1">
    <citation type="journal article" date="2016" name="Mol. Biol. Evol.">
        <title>Comparative Genomics of Early-Diverging Mushroom-Forming Fungi Provides Insights into the Origins of Lignocellulose Decay Capabilities.</title>
        <authorList>
            <person name="Nagy L.G."/>
            <person name="Riley R."/>
            <person name="Tritt A."/>
            <person name="Adam C."/>
            <person name="Daum C."/>
            <person name="Floudas D."/>
            <person name="Sun H."/>
            <person name="Yadav J.S."/>
            <person name="Pangilinan J."/>
            <person name="Larsson K.H."/>
            <person name="Matsuura K."/>
            <person name="Barry K."/>
            <person name="Labutti K."/>
            <person name="Kuo R."/>
            <person name="Ohm R.A."/>
            <person name="Bhattacharya S.S."/>
            <person name="Shirouzu T."/>
            <person name="Yoshinaga Y."/>
            <person name="Martin F.M."/>
            <person name="Grigoriev I.V."/>
            <person name="Hibbett D.S."/>
        </authorList>
    </citation>
    <scope>NUCLEOTIDE SEQUENCE [LARGE SCALE GENOMIC DNA]</scope>
    <source>
        <strain evidence="7 8">HHB12029</strain>
    </source>
</reference>
<sequence length="623" mass="68051">MRRAHSFSRLLSLCLLLPAALALVPDWTPPLSTQGRFVVDAAGKRFKLKSANWHGSSGTWNGSGDVNDDANSHSNENSHNIALGLQYVAIDDMLDSFEALGINSIRLPFSNEMIHDTNPIPDDFVAANPQLKGKTPLQVYDAVVAALTARRFAVILNNHTNKSRWCCGIADGNERWNESQSEDAWIADWVSMVKRYKDNKRVVGADLYNEVRRDILDDPNWGVYDAHDWYLAAHHAGDRILTEANPDVLIVIEGINWFGIPVDGFAHGRPTLSGAKTLSHTLVQPDKLVYSAHFYAYTGPNHSGATGVGETSDPRYRDLSKSDLFAVYNSSAAFVSLSAESHFIHPLWLSEIGVQGGGNTDDASKNWWFNTLEFIKTYDVDYAFWPLVGFSDSGNGWALQAWNRPKPAGSAKATRAGILDVADWRRDSWLALVNATVSSPVPSNRWRMINLDHEDYVKSATILARGDWDSGARKGVCPDGLRLIGLSSGNPARGLCTDASGTAKWGANKDTETVWTDKYVTSDWAGGFTKYQCPDNAFLIGYALRGAKVSTVLCAKSDAALGKGTSRTVWFDRADARADGALGGDFATSQYKGQCARDEYAAGVAFTTAITKNGAPAALLCRK</sequence>
<keyword evidence="8" id="KW-1185">Reference proteome</keyword>
<evidence type="ECO:0000256" key="2">
    <source>
        <dbReference type="ARBA" id="ARBA00022801"/>
    </source>
</evidence>
<dbReference type="InParanoid" id="A0A165ZR76"/>
<feature type="domain" description="Glycoside hydrolase family 5" evidence="6">
    <location>
        <begin position="80"/>
        <end position="387"/>
    </location>
</feature>